<feature type="compositionally biased region" description="Pro residues" evidence="1">
    <location>
        <begin position="68"/>
        <end position="78"/>
    </location>
</feature>
<sequence>MVFEIIADLPSNILGVKPYLFCPEIIFTLFLNDINNNMYQCDAPGFTSNTVTLYKPKRVFNGDHESNPPAPPPPPPPLSAAYSQQNGVNLQYNPLPQNEVDETEEHTNSPAPNTLPNKRDETQYNGTSETLSEFIENPTKNSVDITGIEENKSVSEIRTSRITLDNNADVKWKSLPAILKQLELTNIKKPSTLLSNKKELIESASTSSLEILSDVDNDCVPDASPTNNGVLHRMLSAKSRLSKFGGTDFFSNVSHYVIFDKNHVIAFDTQSKKLSKFPAAVDYSFYPPKVGVDYESSTVLKPNIIENNHKACSLPIKEYYTSHGIQQYYVIGIDKKERLIEPETVVIDLIRKVVKCFNSKDTVALIVPTYFSEKQKNALLHSAHSSDFWNLELIDEQLELGYSLTKIAKKYFILVNCYETKAIISLFRKENEKCQKCIELNDIEKSGKNIEQFVEVVNGMMKDRMFSEMCIFVSRNKYIFTALRQFYLENSTLKLKFFENPEETLVKRESPDLLSLKLENITFELEKETKLTTESMHQKASLCDDYGSNYGCSSEKMR</sequence>
<keyword evidence="2" id="KW-1185">Reference proteome</keyword>
<name>A0A914PSL6_9BILA</name>
<evidence type="ECO:0000313" key="2">
    <source>
        <dbReference type="Proteomes" id="UP000887578"/>
    </source>
</evidence>
<evidence type="ECO:0000256" key="1">
    <source>
        <dbReference type="SAM" id="MobiDB-lite"/>
    </source>
</evidence>
<dbReference type="AlphaFoldDB" id="A0A914PSL6"/>
<protein>
    <submittedName>
        <fullName evidence="3">Uncharacterized protein</fullName>
    </submittedName>
</protein>
<evidence type="ECO:0000313" key="3">
    <source>
        <dbReference type="WBParaSite" id="PDA_v2.g17833.t1"/>
    </source>
</evidence>
<feature type="region of interest" description="Disordered" evidence="1">
    <location>
        <begin position="59"/>
        <end position="82"/>
    </location>
</feature>
<dbReference type="WBParaSite" id="PDA_v2.g17833.t1">
    <property type="protein sequence ID" value="PDA_v2.g17833.t1"/>
    <property type="gene ID" value="PDA_v2.g17833"/>
</dbReference>
<feature type="region of interest" description="Disordered" evidence="1">
    <location>
        <begin position="100"/>
        <end position="124"/>
    </location>
</feature>
<accession>A0A914PSL6</accession>
<organism evidence="2 3">
    <name type="scientific">Panagrolaimus davidi</name>
    <dbReference type="NCBI Taxonomy" id="227884"/>
    <lineage>
        <taxon>Eukaryota</taxon>
        <taxon>Metazoa</taxon>
        <taxon>Ecdysozoa</taxon>
        <taxon>Nematoda</taxon>
        <taxon>Chromadorea</taxon>
        <taxon>Rhabditida</taxon>
        <taxon>Tylenchina</taxon>
        <taxon>Panagrolaimomorpha</taxon>
        <taxon>Panagrolaimoidea</taxon>
        <taxon>Panagrolaimidae</taxon>
        <taxon>Panagrolaimus</taxon>
    </lineage>
</organism>
<reference evidence="3" key="1">
    <citation type="submission" date="2022-11" db="UniProtKB">
        <authorList>
            <consortium name="WormBaseParasite"/>
        </authorList>
    </citation>
    <scope>IDENTIFICATION</scope>
</reference>
<dbReference type="Proteomes" id="UP000887578">
    <property type="component" value="Unplaced"/>
</dbReference>
<proteinExistence type="predicted"/>